<dbReference type="SMART" id="SM00345">
    <property type="entry name" value="HTH_GNTR"/>
    <property type="match status" value="1"/>
</dbReference>
<dbReference type="SMART" id="SM00895">
    <property type="entry name" value="FCD"/>
    <property type="match status" value="1"/>
</dbReference>
<dbReference type="InterPro" id="IPR036390">
    <property type="entry name" value="WH_DNA-bd_sf"/>
</dbReference>
<proteinExistence type="predicted"/>
<sequence>MSDQTNERSKYQLKRQSIPEELAESLRERILKGEFKEGDQLVQEAIAAEYDCSRMPVREAFRQLEAAGLIVSRIHKGAFVTSLPTDQIMELFELRAIMECDLLNHTVSRMADEQVIRAAQILEELDEAYSRRDIGKVNSLNWEFHRSLYSRTERPQTLVLIRGINVQIERYIRRHQILTSRFEEAEEEHRQILASFKSGAPSVIELMREHIIQTGHSLVKALKTAK</sequence>
<dbReference type="InterPro" id="IPR036388">
    <property type="entry name" value="WH-like_DNA-bd_sf"/>
</dbReference>
<dbReference type="Gene3D" id="1.20.120.530">
    <property type="entry name" value="GntR ligand-binding domain-like"/>
    <property type="match status" value="1"/>
</dbReference>
<gene>
    <name evidence="5" type="ORF">PY650_33535</name>
</gene>
<organism evidence="5 6">
    <name type="scientific">Rhizobium calliandrae</name>
    <dbReference type="NCBI Taxonomy" id="1312182"/>
    <lineage>
        <taxon>Bacteria</taxon>
        <taxon>Pseudomonadati</taxon>
        <taxon>Pseudomonadota</taxon>
        <taxon>Alphaproteobacteria</taxon>
        <taxon>Hyphomicrobiales</taxon>
        <taxon>Rhizobiaceae</taxon>
        <taxon>Rhizobium/Agrobacterium group</taxon>
        <taxon>Rhizobium</taxon>
    </lineage>
</organism>
<dbReference type="Proteomes" id="UP001172630">
    <property type="component" value="Unassembled WGS sequence"/>
</dbReference>
<dbReference type="CDD" id="cd07377">
    <property type="entry name" value="WHTH_GntR"/>
    <property type="match status" value="1"/>
</dbReference>
<evidence type="ECO:0000256" key="3">
    <source>
        <dbReference type="ARBA" id="ARBA00023163"/>
    </source>
</evidence>
<dbReference type="RefSeq" id="WP_285884290.1">
    <property type="nucleotide sequence ID" value="NZ_JARFYN010000082.1"/>
</dbReference>
<keyword evidence="6" id="KW-1185">Reference proteome</keyword>
<reference evidence="5" key="1">
    <citation type="submission" date="2023-06" db="EMBL/GenBank/DDBJ databases">
        <title>Phylogenetic Diversity of Rhizobium strains.</title>
        <authorList>
            <person name="Moura F.T."/>
            <person name="Helene L.C.F."/>
            <person name="Hungria M."/>
        </authorList>
    </citation>
    <scope>NUCLEOTIDE SEQUENCE</scope>
    <source>
        <strain evidence="5">CCGE524</strain>
    </source>
</reference>
<evidence type="ECO:0000256" key="1">
    <source>
        <dbReference type="ARBA" id="ARBA00023015"/>
    </source>
</evidence>
<evidence type="ECO:0000313" key="6">
    <source>
        <dbReference type="Proteomes" id="UP001172630"/>
    </source>
</evidence>
<feature type="domain" description="HTH gntR-type" evidence="4">
    <location>
        <begin position="16"/>
        <end position="83"/>
    </location>
</feature>
<keyword evidence="2" id="KW-0238">DNA-binding</keyword>
<name>A0ABT7KP77_9HYPH</name>
<dbReference type="InterPro" id="IPR000524">
    <property type="entry name" value="Tscrpt_reg_HTH_GntR"/>
</dbReference>
<keyword evidence="1" id="KW-0805">Transcription regulation</keyword>
<keyword evidence="3" id="KW-0804">Transcription</keyword>
<dbReference type="PANTHER" id="PTHR43537">
    <property type="entry name" value="TRANSCRIPTIONAL REGULATOR, GNTR FAMILY"/>
    <property type="match status" value="1"/>
</dbReference>
<evidence type="ECO:0000256" key="2">
    <source>
        <dbReference type="ARBA" id="ARBA00023125"/>
    </source>
</evidence>
<dbReference type="PANTHER" id="PTHR43537:SF41">
    <property type="entry name" value="TRANSCRIPTIONAL REGULATORY PROTEIN"/>
    <property type="match status" value="1"/>
</dbReference>
<dbReference type="InterPro" id="IPR008920">
    <property type="entry name" value="TF_FadR/GntR_C"/>
</dbReference>
<dbReference type="EMBL" id="JARFYN010000082">
    <property type="protein sequence ID" value="MDL2410427.1"/>
    <property type="molecule type" value="Genomic_DNA"/>
</dbReference>
<dbReference type="Pfam" id="PF00392">
    <property type="entry name" value="GntR"/>
    <property type="match status" value="1"/>
</dbReference>
<dbReference type="PROSITE" id="PS50949">
    <property type="entry name" value="HTH_GNTR"/>
    <property type="match status" value="1"/>
</dbReference>
<dbReference type="Pfam" id="PF07729">
    <property type="entry name" value="FCD"/>
    <property type="match status" value="1"/>
</dbReference>
<dbReference type="Gene3D" id="1.10.10.10">
    <property type="entry name" value="Winged helix-like DNA-binding domain superfamily/Winged helix DNA-binding domain"/>
    <property type="match status" value="1"/>
</dbReference>
<dbReference type="SUPFAM" id="SSF46785">
    <property type="entry name" value="Winged helix' DNA-binding domain"/>
    <property type="match status" value="1"/>
</dbReference>
<evidence type="ECO:0000259" key="4">
    <source>
        <dbReference type="PROSITE" id="PS50949"/>
    </source>
</evidence>
<accession>A0ABT7KP77</accession>
<dbReference type="SUPFAM" id="SSF48008">
    <property type="entry name" value="GntR ligand-binding domain-like"/>
    <property type="match status" value="1"/>
</dbReference>
<dbReference type="InterPro" id="IPR011711">
    <property type="entry name" value="GntR_C"/>
</dbReference>
<protein>
    <submittedName>
        <fullName evidence="5">GntR family transcriptional regulator</fullName>
    </submittedName>
</protein>
<comment type="caution">
    <text evidence="5">The sequence shown here is derived from an EMBL/GenBank/DDBJ whole genome shotgun (WGS) entry which is preliminary data.</text>
</comment>
<evidence type="ECO:0000313" key="5">
    <source>
        <dbReference type="EMBL" id="MDL2410427.1"/>
    </source>
</evidence>